<dbReference type="PANTHER" id="PTHR47829">
    <property type="entry name" value="HYDROLASE, PUTATIVE (AFU_ORTHOLOGUE AFUA_1G12880)-RELATED"/>
    <property type="match status" value="1"/>
</dbReference>
<dbReference type="InterPro" id="IPR052898">
    <property type="entry name" value="ACAD10-like"/>
</dbReference>
<dbReference type="SUPFAM" id="SSF56112">
    <property type="entry name" value="Protein kinase-like (PK-like)"/>
    <property type="match status" value="1"/>
</dbReference>
<gene>
    <name evidence="2" type="ORF">AVDCRST_MAG16-990</name>
</gene>
<dbReference type="Gene3D" id="3.90.1200.10">
    <property type="match status" value="1"/>
</dbReference>
<keyword evidence="2" id="KW-0808">Transferase</keyword>
<dbReference type="GO" id="GO:0016740">
    <property type="term" value="F:transferase activity"/>
    <property type="evidence" value="ECO:0007669"/>
    <property type="project" value="UniProtKB-KW"/>
</dbReference>
<dbReference type="InterPro" id="IPR011009">
    <property type="entry name" value="Kinase-like_dom_sf"/>
</dbReference>
<dbReference type="EMBL" id="CADCUE010000081">
    <property type="protein sequence ID" value="CAA9325005.1"/>
    <property type="molecule type" value="Genomic_DNA"/>
</dbReference>
<reference evidence="2" key="1">
    <citation type="submission" date="2020-02" db="EMBL/GenBank/DDBJ databases">
        <authorList>
            <person name="Meier V. D."/>
        </authorList>
    </citation>
    <scope>NUCLEOTIDE SEQUENCE</scope>
    <source>
        <strain evidence="2">AVDCRST_MAG16</strain>
    </source>
</reference>
<dbReference type="AlphaFoldDB" id="A0A6J4L7Q5"/>
<dbReference type="Gene3D" id="3.30.200.20">
    <property type="entry name" value="Phosphorylase Kinase, domain 1"/>
    <property type="match status" value="1"/>
</dbReference>
<dbReference type="Pfam" id="PF01636">
    <property type="entry name" value="APH"/>
    <property type="match status" value="1"/>
</dbReference>
<sequence length="353" mass="38295">MTTGPEDGRPAGVGDPPGLDVAGLEEHLRRQLPELLHGPLSAQLVAGGRSNLTYLLTDGQDRWVLRRPPLGHVLETAHDMAREHRLLAALAPTDVPVPRPLLLAGPELIGAPFYVMEFADGQVLRERPQLESLDATAATALADELVDVLARLHRIAPDTVGLADLGRPQGYLDRQLRRWARQLAASHSRDLPELSRLAERLAARLPVSSATSIVHGDYRLDNVVVDADRGSIVAVLDWEMATLGDPLADLASTVIWWDGMQGLDSPIAAVPADVPGFPGSDHLLAAYARQSSLDLERLPWYLGFAFFKIAAIFEGIHFRAQQGLTVGEGFERLGDMVPPLVERGHAALDRDTA</sequence>
<dbReference type="InterPro" id="IPR002575">
    <property type="entry name" value="Aminoglycoside_PTrfase"/>
</dbReference>
<dbReference type="InterPro" id="IPR041726">
    <property type="entry name" value="ACAD10_11_N"/>
</dbReference>
<dbReference type="PANTHER" id="PTHR47829:SF1">
    <property type="entry name" value="HAD FAMILY PHOSPHATASE"/>
    <property type="match status" value="1"/>
</dbReference>
<proteinExistence type="predicted"/>
<organism evidence="2">
    <name type="scientific">uncultured Frankineae bacterium</name>
    <dbReference type="NCBI Taxonomy" id="437475"/>
    <lineage>
        <taxon>Bacteria</taxon>
        <taxon>Bacillati</taxon>
        <taxon>Actinomycetota</taxon>
        <taxon>Actinomycetes</taxon>
        <taxon>Frankiales</taxon>
        <taxon>environmental samples</taxon>
    </lineage>
</organism>
<protein>
    <submittedName>
        <fullName evidence="2">Acyl-CoA dehydrogenase, putative phosphotransferase</fullName>
    </submittedName>
</protein>
<dbReference type="CDD" id="cd05154">
    <property type="entry name" value="ACAD10_11_N-like"/>
    <property type="match status" value="1"/>
</dbReference>
<accession>A0A6J4L7Q5</accession>
<evidence type="ECO:0000313" key="2">
    <source>
        <dbReference type="EMBL" id="CAA9325005.1"/>
    </source>
</evidence>
<feature type="domain" description="Aminoglycoside phosphotransferase" evidence="1">
    <location>
        <begin position="42"/>
        <end position="258"/>
    </location>
</feature>
<name>A0A6J4L7Q5_9ACTN</name>
<evidence type="ECO:0000259" key="1">
    <source>
        <dbReference type="Pfam" id="PF01636"/>
    </source>
</evidence>